<sequence length="109" mass="11298">MTSSNTRKLAVLLTSGALMLGLAGLAQAQASDSAATDSTSASAPATKAQQRAQKKAARKAARKQARAKNSAELKKLESNGYNPAQNDPNYPQNLQNAEKKANAAQAASQ</sequence>
<name>A0A1I3GYC5_9BURK</name>
<feature type="signal peptide" evidence="2">
    <location>
        <begin position="1"/>
        <end position="28"/>
    </location>
</feature>
<dbReference type="Proteomes" id="UP000199548">
    <property type="component" value="Unassembled WGS sequence"/>
</dbReference>
<accession>A0A1I3GYC5</accession>
<evidence type="ECO:0000256" key="2">
    <source>
        <dbReference type="SAM" id="SignalP"/>
    </source>
</evidence>
<feature type="region of interest" description="Disordered" evidence="1">
    <location>
        <begin position="28"/>
        <end position="109"/>
    </location>
</feature>
<dbReference type="RefSeq" id="WP_091010610.1">
    <property type="nucleotide sequence ID" value="NZ_CP041745.1"/>
</dbReference>
<dbReference type="STRING" id="420953.SAMN05192543_102750"/>
<feature type="compositionally biased region" description="Polar residues" evidence="1">
    <location>
        <begin position="79"/>
        <end position="94"/>
    </location>
</feature>
<evidence type="ECO:0000256" key="1">
    <source>
        <dbReference type="SAM" id="MobiDB-lite"/>
    </source>
</evidence>
<feature type="compositionally biased region" description="Low complexity" evidence="1">
    <location>
        <begin position="28"/>
        <end position="51"/>
    </location>
</feature>
<keyword evidence="2" id="KW-0732">Signal</keyword>
<reference evidence="3 4" key="1">
    <citation type="submission" date="2016-10" db="EMBL/GenBank/DDBJ databases">
        <authorList>
            <person name="de Groot N.N."/>
        </authorList>
    </citation>
    <scope>NUCLEOTIDE SEQUENCE [LARGE SCALE GENOMIC DNA]</scope>
    <source>
        <strain evidence="3 4">LMG 23650</strain>
    </source>
</reference>
<feature type="chain" id="PRO_5011526891" description="DUF4148 domain-containing protein" evidence="2">
    <location>
        <begin position="29"/>
        <end position="109"/>
    </location>
</feature>
<evidence type="ECO:0000313" key="3">
    <source>
        <dbReference type="EMBL" id="SFI28366.1"/>
    </source>
</evidence>
<keyword evidence="4" id="KW-1185">Reference proteome</keyword>
<organism evidence="3 4">
    <name type="scientific">Paraburkholderia megapolitana</name>
    <dbReference type="NCBI Taxonomy" id="420953"/>
    <lineage>
        <taxon>Bacteria</taxon>
        <taxon>Pseudomonadati</taxon>
        <taxon>Pseudomonadota</taxon>
        <taxon>Betaproteobacteria</taxon>
        <taxon>Burkholderiales</taxon>
        <taxon>Burkholderiaceae</taxon>
        <taxon>Paraburkholderia</taxon>
    </lineage>
</organism>
<proteinExistence type="predicted"/>
<protein>
    <recommendedName>
        <fullName evidence="5">DUF4148 domain-containing protein</fullName>
    </recommendedName>
</protein>
<dbReference type="AlphaFoldDB" id="A0A1I3GYC5"/>
<evidence type="ECO:0000313" key="4">
    <source>
        <dbReference type="Proteomes" id="UP000199548"/>
    </source>
</evidence>
<feature type="compositionally biased region" description="Basic residues" evidence="1">
    <location>
        <begin position="52"/>
        <end position="66"/>
    </location>
</feature>
<dbReference type="EMBL" id="FOQU01000002">
    <property type="protein sequence ID" value="SFI28366.1"/>
    <property type="molecule type" value="Genomic_DNA"/>
</dbReference>
<evidence type="ECO:0008006" key="5">
    <source>
        <dbReference type="Google" id="ProtNLM"/>
    </source>
</evidence>
<gene>
    <name evidence="3" type="ORF">SAMN05192543_102750</name>
</gene>